<keyword evidence="3" id="KW-0479">Metal-binding</keyword>
<evidence type="ECO:0000313" key="7">
    <source>
        <dbReference type="Proteomes" id="UP000555836"/>
    </source>
</evidence>
<gene>
    <name evidence="6" type="ORF">HKB21_34565</name>
</gene>
<comment type="cofactor">
    <cofactor evidence="1">
        <name>Mg(2+)</name>
        <dbReference type="ChEBI" id="CHEBI:18420"/>
    </cofactor>
</comment>
<dbReference type="Proteomes" id="UP000555836">
    <property type="component" value="Unassembled WGS sequence"/>
</dbReference>
<evidence type="ECO:0000256" key="2">
    <source>
        <dbReference type="ARBA" id="ARBA00005582"/>
    </source>
</evidence>
<comment type="similarity">
    <text evidence="2">Belongs to the Nudix hydrolase family.</text>
</comment>
<evidence type="ECO:0000256" key="4">
    <source>
        <dbReference type="ARBA" id="ARBA00022801"/>
    </source>
</evidence>
<keyword evidence="4" id="KW-0378">Hydrolase</keyword>
<dbReference type="Pfam" id="PF00293">
    <property type="entry name" value="NUDIX"/>
    <property type="match status" value="1"/>
</dbReference>
<organism evidence="6 7">
    <name type="scientific">Vibrio parahaemolyticus</name>
    <dbReference type="NCBI Taxonomy" id="670"/>
    <lineage>
        <taxon>Bacteria</taxon>
        <taxon>Pseudomonadati</taxon>
        <taxon>Pseudomonadota</taxon>
        <taxon>Gammaproteobacteria</taxon>
        <taxon>Vibrionales</taxon>
        <taxon>Vibrionaceae</taxon>
        <taxon>Vibrio</taxon>
    </lineage>
</organism>
<dbReference type="InterPro" id="IPR000086">
    <property type="entry name" value="NUDIX_hydrolase_dom"/>
</dbReference>
<evidence type="ECO:0000256" key="5">
    <source>
        <dbReference type="ARBA" id="ARBA00022842"/>
    </source>
</evidence>
<dbReference type="AlphaFoldDB" id="A0A7Y0XAH0"/>
<reference evidence="6 7" key="1">
    <citation type="submission" date="2020-04" db="EMBL/GenBank/DDBJ databases">
        <title>Whole-genome sequencing of Vibrio spp. from China reveals different genetic environments of blaCTX-M-14 among diverse lineages.</title>
        <authorList>
            <person name="Zheng Z."/>
            <person name="Ye L."/>
            <person name="Chen S."/>
        </authorList>
    </citation>
    <scope>NUCLEOTIDE SEQUENCE [LARGE SCALE GENOMIC DNA]</scope>
    <source>
        <strain evidence="6 7">Vb0574</strain>
    </source>
</reference>
<dbReference type="InterPro" id="IPR036938">
    <property type="entry name" value="PAP2/HPO_sf"/>
</dbReference>
<dbReference type="PANTHER" id="PTHR43758">
    <property type="entry name" value="7,8-DIHYDRO-8-OXOGUANINE TRIPHOSPHATASE"/>
    <property type="match status" value="1"/>
</dbReference>
<dbReference type="SUPFAM" id="SSF48317">
    <property type="entry name" value="Acid phosphatase/Vanadium-dependent haloperoxidase"/>
    <property type="match status" value="1"/>
</dbReference>
<dbReference type="SUPFAM" id="SSF55811">
    <property type="entry name" value="Nudix"/>
    <property type="match status" value="1"/>
</dbReference>
<comment type="caution">
    <text evidence="6">The sequence shown here is derived from an EMBL/GenBank/DDBJ whole genome shotgun (WGS) entry which is preliminary data.</text>
</comment>
<dbReference type="CDD" id="cd01610">
    <property type="entry name" value="PAP2_like"/>
    <property type="match status" value="1"/>
</dbReference>
<dbReference type="PROSITE" id="PS51462">
    <property type="entry name" value="NUDIX"/>
    <property type="match status" value="1"/>
</dbReference>
<proteinExistence type="inferred from homology"/>
<dbReference type="GO" id="GO:0005737">
    <property type="term" value="C:cytoplasm"/>
    <property type="evidence" value="ECO:0007669"/>
    <property type="project" value="TreeGrafter"/>
</dbReference>
<accession>A0A7Y0XAH0</accession>
<evidence type="ECO:0000256" key="3">
    <source>
        <dbReference type="ARBA" id="ARBA00022723"/>
    </source>
</evidence>
<dbReference type="GO" id="GO:0016818">
    <property type="term" value="F:hydrolase activity, acting on acid anhydrides, in phosphorus-containing anhydrides"/>
    <property type="evidence" value="ECO:0007669"/>
    <property type="project" value="TreeGrafter"/>
</dbReference>
<evidence type="ECO:0000256" key="1">
    <source>
        <dbReference type="ARBA" id="ARBA00001946"/>
    </source>
</evidence>
<dbReference type="InterPro" id="IPR020084">
    <property type="entry name" value="NUDIX_hydrolase_CS"/>
</dbReference>
<name>A0A7Y0XAH0_VIBPH</name>
<evidence type="ECO:0000313" key="6">
    <source>
        <dbReference type="EMBL" id="NMU30737.1"/>
    </source>
</evidence>
<keyword evidence="5" id="KW-0460">Magnesium</keyword>
<dbReference type="PROSITE" id="PS00893">
    <property type="entry name" value="NUDIX_BOX"/>
    <property type="match status" value="1"/>
</dbReference>
<dbReference type="CDD" id="cd02883">
    <property type="entry name" value="NUDIX_Hydrolase"/>
    <property type="match status" value="1"/>
</dbReference>
<dbReference type="InterPro" id="IPR015797">
    <property type="entry name" value="NUDIX_hydrolase-like_dom_sf"/>
</dbReference>
<dbReference type="PANTHER" id="PTHR43758:SF8">
    <property type="entry name" value="8-OXO-DGTP DIPHOSPHATASE YTKD-RELATED"/>
    <property type="match status" value="1"/>
</dbReference>
<protein>
    <submittedName>
        <fullName evidence="6">NUDIX domain-containing protein</fullName>
    </submittedName>
</protein>
<dbReference type="GO" id="GO:0046872">
    <property type="term" value="F:metal ion binding"/>
    <property type="evidence" value="ECO:0007669"/>
    <property type="project" value="UniProtKB-KW"/>
</dbReference>
<dbReference type="EMBL" id="JABCLD010002583">
    <property type="protein sequence ID" value="NMU30737.1"/>
    <property type="molecule type" value="Genomic_DNA"/>
</dbReference>
<sequence>MHWSLFSSLKVYLVLRQLFFLTLFSALFSTSSMTMAKSVSGASLNGIKGALCVVRADDKLVLVHEILTNKISLPGGTIIEGESPEIAAQRETWEETGLAVTVGNELGRTSTAILFDCVSDSEVIAFSMNNSLGGNELPSWFAPHYGVEVASAMLLNPSELTASQYRYPAQWPEVVNLFANATNQPVSYVTQLIESAPTFRQVELSWVMELQGWIGELSDNSYKAAYDFASVVMELTTPTILLFLFPFVMMRFDSRFVYRLFFAITATSLMVLVAQQGFSLPRPHVYVPMAELPNSYGFSFPSLPIAVWFCVLTFLFQRTHSFGFNSTTVLMAAITLIVMLCKFFLGSAFILDMLLGALLGILVAWHVLRLETNPEVNVDQLLSSKGVWFTLTAVTAVISVIWPLPVFGNWLAMLITASALVLTFKESQVRLNSKQMIFVTLALILTQQVYLFAATSVSSSGFWSLVFMTFHYPILMLLFIFMARRLTHQNQYQEELKLSE</sequence>
<dbReference type="Gene3D" id="3.90.79.10">
    <property type="entry name" value="Nucleoside Triphosphate Pyrophosphohydrolase"/>
    <property type="match status" value="1"/>
</dbReference>